<reference evidence="3" key="1">
    <citation type="submission" date="2020-01" db="EMBL/GenBank/DDBJ databases">
        <authorList>
            <consortium name="DOE Joint Genome Institute"/>
            <person name="Haridas S."/>
            <person name="Albert R."/>
            <person name="Binder M."/>
            <person name="Bloem J."/>
            <person name="Labutti K."/>
            <person name="Salamov A."/>
            <person name="Andreopoulos B."/>
            <person name="Baker S.E."/>
            <person name="Barry K."/>
            <person name="Bills G."/>
            <person name="Bluhm B.H."/>
            <person name="Cannon C."/>
            <person name="Castanera R."/>
            <person name="Culley D.E."/>
            <person name="Daum C."/>
            <person name="Ezra D."/>
            <person name="Gonzalez J.B."/>
            <person name="Henrissat B."/>
            <person name="Kuo A."/>
            <person name="Liang C."/>
            <person name="Lipzen A."/>
            <person name="Lutzoni F."/>
            <person name="Magnuson J."/>
            <person name="Mondo S."/>
            <person name="Nolan M."/>
            <person name="Ohm R."/>
            <person name="Pangilinan J."/>
            <person name="Park H.-J."/>
            <person name="Ramirez L."/>
            <person name="Alfaro M."/>
            <person name="Sun H."/>
            <person name="Tritt A."/>
            <person name="Yoshinaga Y."/>
            <person name="Zwiers L.-H."/>
            <person name="Turgeon B.G."/>
            <person name="Goodwin S.B."/>
            <person name="Spatafora J.W."/>
            <person name="Crous P.W."/>
            <person name="Grigoriev I.V."/>
        </authorList>
    </citation>
    <scope>NUCLEOTIDE SEQUENCE</scope>
    <source>
        <strain evidence="3">CBS 342.82</strain>
    </source>
</reference>
<dbReference type="Proteomes" id="UP000504637">
    <property type="component" value="Unplaced"/>
</dbReference>
<name>A0A6J3M1H5_9PEZI</name>
<accession>A0A6J3M1H5</accession>
<keyword evidence="1" id="KW-0732">Signal</keyword>
<feature type="signal peptide" evidence="1">
    <location>
        <begin position="1"/>
        <end position="23"/>
    </location>
</feature>
<reference evidence="3" key="3">
    <citation type="submission" date="2025-08" db="UniProtKB">
        <authorList>
            <consortium name="RefSeq"/>
        </authorList>
    </citation>
    <scope>IDENTIFICATION</scope>
    <source>
        <strain evidence="3">CBS 342.82</strain>
    </source>
</reference>
<dbReference type="RefSeq" id="XP_033458779.1">
    <property type="nucleotide sequence ID" value="XM_033603258.1"/>
</dbReference>
<sequence>MPSFSTIAGVAVTVLAAATQVSAYDAVTLSKQTWYGYPDNDPPSNQVAYNCLGRGNKATGDGSFGNPLTYATKKGSFLHKPCEITWFPYLQKYLVMADICAGCDDAQIDIWIGNGNGGQAELNCENNSPSGNGHKLIRDGSNSHSANTNALWSSGGGCQVKNNVYPDGN</sequence>
<organism evidence="3">
    <name type="scientific">Dissoconium aciculare CBS 342.82</name>
    <dbReference type="NCBI Taxonomy" id="1314786"/>
    <lineage>
        <taxon>Eukaryota</taxon>
        <taxon>Fungi</taxon>
        <taxon>Dikarya</taxon>
        <taxon>Ascomycota</taxon>
        <taxon>Pezizomycotina</taxon>
        <taxon>Dothideomycetes</taxon>
        <taxon>Dothideomycetidae</taxon>
        <taxon>Mycosphaerellales</taxon>
        <taxon>Dissoconiaceae</taxon>
        <taxon>Dissoconium</taxon>
    </lineage>
</organism>
<dbReference type="AlphaFoldDB" id="A0A6J3M1H5"/>
<proteinExistence type="predicted"/>
<evidence type="ECO:0000313" key="3">
    <source>
        <dbReference type="RefSeq" id="XP_033458779.1"/>
    </source>
</evidence>
<evidence type="ECO:0000313" key="2">
    <source>
        <dbReference type="Proteomes" id="UP000504637"/>
    </source>
</evidence>
<feature type="chain" id="PRO_5026890401" evidence="1">
    <location>
        <begin position="24"/>
        <end position="169"/>
    </location>
</feature>
<gene>
    <name evidence="3" type="ORF">K489DRAFT_371716</name>
</gene>
<dbReference type="GeneID" id="54361058"/>
<keyword evidence="2" id="KW-1185">Reference proteome</keyword>
<reference evidence="3" key="2">
    <citation type="submission" date="2020-04" db="EMBL/GenBank/DDBJ databases">
        <authorList>
            <consortium name="NCBI Genome Project"/>
        </authorList>
    </citation>
    <scope>NUCLEOTIDE SEQUENCE</scope>
    <source>
        <strain evidence="3">CBS 342.82</strain>
    </source>
</reference>
<protein>
    <submittedName>
        <fullName evidence="3">Uncharacterized protein</fullName>
    </submittedName>
</protein>
<evidence type="ECO:0000256" key="1">
    <source>
        <dbReference type="SAM" id="SignalP"/>
    </source>
</evidence>
<dbReference type="OrthoDB" id="5332384at2759"/>